<reference evidence="10 11" key="1">
    <citation type="journal article" date="2018" name="Mol. Ecol.">
        <title>The obligate alkalophilic soda-lake fungus Sodiomyces alkalinus has shifted to a protein diet.</title>
        <authorList>
            <person name="Grum-Grzhimaylo A.A."/>
            <person name="Falkoski D.L."/>
            <person name="van den Heuvel J."/>
            <person name="Valero-Jimenez C.A."/>
            <person name="Min B."/>
            <person name="Choi I.G."/>
            <person name="Lipzen A."/>
            <person name="Daum C.G."/>
            <person name="Aanen D.K."/>
            <person name="Tsang A."/>
            <person name="Henrissat B."/>
            <person name="Bilanenko E.N."/>
            <person name="de Vries R.P."/>
            <person name="van Kan J.A.L."/>
            <person name="Grigoriev I.V."/>
            <person name="Debets A.J.M."/>
        </authorList>
    </citation>
    <scope>NUCLEOTIDE SEQUENCE [LARGE SCALE GENOMIC DNA]</scope>
    <source>
        <strain evidence="10 11">F11</strain>
    </source>
</reference>
<dbReference type="GO" id="GO:0070652">
    <property type="term" value="C:HAUS complex"/>
    <property type="evidence" value="ECO:0007669"/>
    <property type="project" value="InterPro"/>
</dbReference>
<keyword evidence="11" id="KW-1185">Reference proteome</keyword>
<dbReference type="GO" id="GO:0005874">
    <property type="term" value="C:microtubule"/>
    <property type="evidence" value="ECO:0007669"/>
    <property type="project" value="UniProtKB-KW"/>
</dbReference>
<dbReference type="PANTHER" id="PTHR31570">
    <property type="entry name" value="HAUS AUGMIN-LIKE COMPLEX SUBUNIT 1"/>
    <property type="match status" value="1"/>
</dbReference>
<comment type="similarity">
    <text evidence="2">Belongs to the HAUS1 family.</text>
</comment>
<dbReference type="RefSeq" id="XP_028465738.1">
    <property type="nucleotide sequence ID" value="XM_028612050.1"/>
</dbReference>
<protein>
    <submittedName>
        <fullName evidence="10">Uncharacterized protein</fullName>
    </submittedName>
</protein>
<sequence>MGIPTGIYWIMHLSPLPESSAIFSPTVARIAASNSKDWSFVDAWLASKFAGRSVPFFERNNETLKDLLALASVNEASDDECRRIALAESAALREIQRFNLALFGPSDMEPDASRQFRSAFLNDLEEFLSRDDQTFLDIMACVALELDIASPMPESLGDTLVQLQCRAFDLEEAHSRVHVMRNHINADIAKMEELLRCQRDWSYMPPSDQARHNLEKHRRTKQLSSKISELSDRLASLDAASFTSHPMIDQLADHEVQHSNLLAKKKGLEEEVSQFASLPETPDLARGQLERLRGELRSLAERRDVCFENLVERESPRKRP</sequence>
<proteinExistence type="inferred from homology"/>
<dbReference type="Proteomes" id="UP000272025">
    <property type="component" value="Unassembled WGS sequence"/>
</dbReference>
<evidence type="ECO:0000256" key="6">
    <source>
        <dbReference type="ARBA" id="ARBA00022776"/>
    </source>
</evidence>
<accession>A0A3N2PTU9</accession>
<evidence type="ECO:0000256" key="3">
    <source>
        <dbReference type="ARBA" id="ARBA00022490"/>
    </source>
</evidence>
<dbReference type="AlphaFoldDB" id="A0A3N2PTU9"/>
<evidence type="ECO:0000256" key="2">
    <source>
        <dbReference type="ARBA" id="ARBA00005479"/>
    </source>
</evidence>
<keyword evidence="8" id="KW-0206">Cytoskeleton</keyword>
<dbReference type="GO" id="GO:0051225">
    <property type="term" value="P:spindle assembly"/>
    <property type="evidence" value="ECO:0007669"/>
    <property type="project" value="InterPro"/>
</dbReference>
<evidence type="ECO:0000313" key="10">
    <source>
        <dbReference type="EMBL" id="ROT37932.1"/>
    </source>
</evidence>
<dbReference type="Pfam" id="PF25762">
    <property type="entry name" value="HAUS1"/>
    <property type="match status" value="1"/>
</dbReference>
<evidence type="ECO:0000313" key="11">
    <source>
        <dbReference type="Proteomes" id="UP000272025"/>
    </source>
</evidence>
<evidence type="ECO:0000256" key="7">
    <source>
        <dbReference type="ARBA" id="ARBA00023054"/>
    </source>
</evidence>
<dbReference type="GO" id="GO:0005829">
    <property type="term" value="C:cytosol"/>
    <property type="evidence" value="ECO:0007669"/>
    <property type="project" value="TreeGrafter"/>
</dbReference>
<keyword evidence="5" id="KW-0493">Microtubule</keyword>
<evidence type="ECO:0000256" key="5">
    <source>
        <dbReference type="ARBA" id="ARBA00022701"/>
    </source>
</evidence>
<dbReference type="PANTHER" id="PTHR31570:SF1">
    <property type="entry name" value="HAUS AUGMIN-LIKE COMPLEX SUBUNIT 1"/>
    <property type="match status" value="1"/>
</dbReference>
<evidence type="ECO:0000256" key="9">
    <source>
        <dbReference type="ARBA" id="ARBA00023306"/>
    </source>
</evidence>
<comment type="subcellular location">
    <subcellularLocation>
        <location evidence="1">Cytoplasm</location>
        <location evidence="1">Cytoskeleton</location>
        <location evidence="1">Spindle</location>
    </subcellularLocation>
</comment>
<evidence type="ECO:0000256" key="1">
    <source>
        <dbReference type="ARBA" id="ARBA00004186"/>
    </source>
</evidence>
<keyword evidence="4" id="KW-0132">Cell division</keyword>
<name>A0A3N2PTU9_SODAK</name>
<gene>
    <name evidence="10" type="ORF">SODALDRAFT_333697</name>
</gene>
<keyword evidence="6" id="KW-0498">Mitosis</keyword>
<dbReference type="GO" id="GO:0005819">
    <property type="term" value="C:spindle"/>
    <property type="evidence" value="ECO:0007669"/>
    <property type="project" value="UniProtKB-SubCell"/>
</dbReference>
<dbReference type="InterPro" id="IPR026243">
    <property type="entry name" value="HAUS1"/>
</dbReference>
<organism evidence="10 11">
    <name type="scientific">Sodiomyces alkalinus (strain CBS 110278 / VKM F-3762 / F11)</name>
    <name type="common">Alkaliphilic filamentous fungus</name>
    <dbReference type="NCBI Taxonomy" id="1314773"/>
    <lineage>
        <taxon>Eukaryota</taxon>
        <taxon>Fungi</taxon>
        <taxon>Dikarya</taxon>
        <taxon>Ascomycota</taxon>
        <taxon>Pezizomycotina</taxon>
        <taxon>Sordariomycetes</taxon>
        <taxon>Hypocreomycetidae</taxon>
        <taxon>Glomerellales</taxon>
        <taxon>Plectosphaerellaceae</taxon>
        <taxon>Sodiomyces</taxon>
    </lineage>
</organism>
<keyword evidence="3" id="KW-0963">Cytoplasm</keyword>
<dbReference type="GeneID" id="39580528"/>
<dbReference type="EMBL" id="ML119056">
    <property type="protein sequence ID" value="ROT37932.1"/>
    <property type="molecule type" value="Genomic_DNA"/>
</dbReference>
<dbReference type="GO" id="GO:0051301">
    <property type="term" value="P:cell division"/>
    <property type="evidence" value="ECO:0007669"/>
    <property type="project" value="UniProtKB-KW"/>
</dbReference>
<evidence type="ECO:0000256" key="4">
    <source>
        <dbReference type="ARBA" id="ARBA00022618"/>
    </source>
</evidence>
<keyword evidence="9" id="KW-0131">Cell cycle</keyword>
<dbReference type="OrthoDB" id="5372507at2759"/>
<evidence type="ECO:0000256" key="8">
    <source>
        <dbReference type="ARBA" id="ARBA00023212"/>
    </source>
</evidence>
<keyword evidence="7" id="KW-0175">Coiled coil</keyword>